<reference evidence="1" key="1">
    <citation type="submission" date="2019-10" db="EMBL/GenBank/DDBJ databases">
        <authorList>
            <consortium name="DOE Joint Genome Institute"/>
            <person name="Kuo A."/>
            <person name="Miyauchi S."/>
            <person name="Kiss E."/>
            <person name="Drula E."/>
            <person name="Kohler A."/>
            <person name="Sanchez-Garcia M."/>
            <person name="Andreopoulos B."/>
            <person name="Barry K.W."/>
            <person name="Bonito G."/>
            <person name="Buee M."/>
            <person name="Carver A."/>
            <person name="Chen C."/>
            <person name="Cichocki N."/>
            <person name="Clum A."/>
            <person name="Culley D."/>
            <person name="Crous P.W."/>
            <person name="Fauchery L."/>
            <person name="Girlanda M."/>
            <person name="Hayes R."/>
            <person name="Keri Z."/>
            <person name="Labutti K."/>
            <person name="Lipzen A."/>
            <person name="Lombard V."/>
            <person name="Magnuson J."/>
            <person name="Maillard F."/>
            <person name="Morin E."/>
            <person name="Murat C."/>
            <person name="Nolan M."/>
            <person name="Ohm R."/>
            <person name="Pangilinan J."/>
            <person name="Pereira M."/>
            <person name="Perotto S."/>
            <person name="Peter M."/>
            <person name="Riley R."/>
            <person name="Sitrit Y."/>
            <person name="Stielow B."/>
            <person name="Szollosi G."/>
            <person name="Zifcakova L."/>
            <person name="Stursova M."/>
            <person name="Spatafora J.W."/>
            <person name="Tedersoo L."/>
            <person name="Vaario L.-M."/>
            <person name="Yamada A."/>
            <person name="Yan M."/>
            <person name="Wang P."/>
            <person name="Xu J."/>
            <person name="Bruns T."/>
            <person name="Baldrian P."/>
            <person name="Vilgalys R."/>
            <person name="Henrissat B."/>
            <person name="Grigoriev I.V."/>
            <person name="Hibbett D."/>
            <person name="Nagy L.G."/>
            <person name="Martin F.M."/>
        </authorList>
    </citation>
    <scope>NUCLEOTIDE SEQUENCE</scope>
    <source>
        <strain evidence="1">P2</strain>
    </source>
</reference>
<proteinExistence type="predicted"/>
<evidence type="ECO:0000313" key="2">
    <source>
        <dbReference type="Proteomes" id="UP000886501"/>
    </source>
</evidence>
<protein>
    <submittedName>
        <fullName evidence="1">Uncharacterized protein</fullName>
    </submittedName>
</protein>
<name>A0ACB6ZQH6_THEGA</name>
<feature type="non-terminal residue" evidence="1">
    <location>
        <position position="1"/>
    </location>
</feature>
<organism evidence="1 2">
    <name type="scientific">Thelephora ganbajun</name>
    <name type="common">Ganba fungus</name>
    <dbReference type="NCBI Taxonomy" id="370292"/>
    <lineage>
        <taxon>Eukaryota</taxon>
        <taxon>Fungi</taxon>
        <taxon>Dikarya</taxon>
        <taxon>Basidiomycota</taxon>
        <taxon>Agaricomycotina</taxon>
        <taxon>Agaricomycetes</taxon>
        <taxon>Thelephorales</taxon>
        <taxon>Thelephoraceae</taxon>
        <taxon>Thelephora</taxon>
    </lineage>
</organism>
<reference evidence="1" key="2">
    <citation type="journal article" date="2020" name="Nat. Commun.">
        <title>Large-scale genome sequencing of mycorrhizal fungi provides insights into the early evolution of symbiotic traits.</title>
        <authorList>
            <person name="Miyauchi S."/>
            <person name="Kiss E."/>
            <person name="Kuo A."/>
            <person name="Drula E."/>
            <person name="Kohler A."/>
            <person name="Sanchez-Garcia M."/>
            <person name="Morin E."/>
            <person name="Andreopoulos B."/>
            <person name="Barry K.W."/>
            <person name="Bonito G."/>
            <person name="Buee M."/>
            <person name="Carver A."/>
            <person name="Chen C."/>
            <person name="Cichocki N."/>
            <person name="Clum A."/>
            <person name="Culley D."/>
            <person name="Crous P.W."/>
            <person name="Fauchery L."/>
            <person name="Girlanda M."/>
            <person name="Hayes R.D."/>
            <person name="Keri Z."/>
            <person name="LaButti K."/>
            <person name="Lipzen A."/>
            <person name="Lombard V."/>
            <person name="Magnuson J."/>
            <person name="Maillard F."/>
            <person name="Murat C."/>
            <person name="Nolan M."/>
            <person name="Ohm R.A."/>
            <person name="Pangilinan J."/>
            <person name="Pereira M.F."/>
            <person name="Perotto S."/>
            <person name="Peter M."/>
            <person name="Pfister S."/>
            <person name="Riley R."/>
            <person name="Sitrit Y."/>
            <person name="Stielow J.B."/>
            <person name="Szollosi G."/>
            <person name="Zifcakova L."/>
            <person name="Stursova M."/>
            <person name="Spatafora J.W."/>
            <person name="Tedersoo L."/>
            <person name="Vaario L.M."/>
            <person name="Yamada A."/>
            <person name="Yan M."/>
            <person name="Wang P."/>
            <person name="Xu J."/>
            <person name="Bruns T."/>
            <person name="Baldrian P."/>
            <person name="Vilgalys R."/>
            <person name="Dunand C."/>
            <person name="Henrissat B."/>
            <person name="Grigoriev I.V."/>
            <person name="Hibbett D."/>
            <person name="Nagy L.G."/>
            <person name="Martin F.M."/>
        </authorList>
    </citation>
    <scope>NUCLEOTIDE SEQUENCE</scope>
    <source>
        <strain evidence="1">P2</strain>
    </source>
</reference>
<dbReference type="Proteomes" id="UP000886501">
    <property type="component" value="Unassembled WGS sequence"/>
</dbReference>
<accession>A0ACB6ZQH6</accession>
<gene>
    <name evidence="1" type="ORF">BDM02DRAFT_3068315</name>
</gene>
<comment type="caution">
    <text evidence="1">The sequence shown here is derived from an EMBL/GenBank/DDBJ whole genome shotgun (WGS) entry which is preliminary data.</text>
</comment>
<feature type="non-terminal residue" evidence="1">
    <location>
        <position position="720"/>
    </location>
</feature>
<keyword evidence="2" id="KW-1185">Reference proteome</keyword>
<dbReference type="EMBL" id="MU117972">
    <property type="protein sequence ID" value="KAF9651852.1"/>
    <property type="molecule type" value="Genomic_DNA"/>
</dbReference>
<sequence>PVELIAIIDNLTKFKEDKDKLLSYMQSVPRLNSLLEYLRDPKQVRDLAVKLAETSAPYRAMRLIDIASTLGTGLKQNTYEGVAHQYSQKREWFLVLSLVAKGLRWTGRSTTRLLNWRTRALVETSRFGLLDGVLEQFKNVGLKPNARTFQLLITGHIRNKDLTRARSCITLMEEHGFEVDGSTHALIASAYRQLGPDQVVQRTTLDSLRDLDGKQATSALNSLIQLSLDAQDTSTALHYLSLFDHPQGVIAGNGLHHQPSQNVPPSPHSFCPDSATFTMLIKHVTNENEPDLLEKISSLIEKMKALNVTPDNIVAAAVVRALCTVGDVHSALQIVAQMCQPKTKFETLAERLLVFGSVPKVKHLGEDHVAFIAQRVKLDVHLFNALINGVSGWLGINAVRLILRLMYTNEVTPDSTTAEAIISWLNKSERAHPRTLVRTLKNILSPTHRPNPSLCNAVITSLIRREQTWVTNDTATPLPPPPNRRTDTSPTSEPLPILTSDEVPQKLGYRGMTRFLVQSLFTRRVQSNRFTFAQRMKRTAMRGDVSATKAYFRAMLKRGMHPTAHHYAALMEAHANAGMTDQTETILLSAIQAGVKPNVRLFTILIVGYGRQCKPGSARRVFEEMVRRGVEPDLPAIHAVASAYYKAGKAGLARVFLIERWTSVAPVPLHSSLETASFIDLAKAHRKLHEKRPIWFKGKMRNKNRNKARRMVFRWKMKRV</sequence>
<evidence type="ECO:0000313" key="1">
    <source>
        <dbReference type="EMBL" id="KAF9651852.1"/>
    </source>
</evidence>